<dbReference type="PANTHER" id="PTHR43283">
    <property type="entry name" value="BETA-LACTAMASE-RELATED"/>
    <property type="match status" value="1"/>
</dbReference>
<dbReference type="EMBL" id="JAVRRT010000005">
    <property type="protein sequence ID" value="KAK5172045.1"/>
    <property type="molecule type" value="Genomic_DNA"/>
</dbReference>
<name>A0AAV9PF04_9PEZI</name>
<dbReference type="Pfam" id="PF00144">
    <property type="entry name" value="Beta-lactamase"/>
    <property type="match status" value="1"/>
</dbReference>
<evidence type="ECO:0000313" key="2">
    <source>
        <dbReference type="EMBL" id="KAK5172045.1"/>
    </source>
</evidence>
<protein>
    <recommendedName>
        <fullName evidence="1">Beta-lactamase-related domain-containing protein</fullName>
    </recommendedName>
</protein>
<dbReference type="Proteomes" id="UP001337655">
    <property type="component" value="Unassembled WGS sequence"/>
</dbReference>
<comment type="caution">
    <text evidence="2">The sequence shown here is derived from an EMBL/GenBank/DDBJ whole genome shotgun (WGS) entry which is preliminary data.</text>
</comment>
<dbReference type="SUPFAM" id="SSF56601">
    <property type="entry name" value="beta-lactamase/transpeptidase-like"/>
    <property type="match status" value="1"/>
</dbReference>
<proteinExistence type="predicted"/>
<evidence type="ECO:0000259" key="1">
    <source>
        <dbReference type="Pfam" id="PF00144"/>
    </source>
</evidence>
<sequence>MVNKQAQDACQTSLDGVTSNPDTGIAGMVFVAVDKEGNEICAVPSGKKGVGEKREKMDMETVFWIASCTKLLATMACMQACEQGKLSLDDAEQVKKLCPELAKVKVLKDDGTLEDRKTDITLRMLLTHMAGFGYEFFNPKLRDYGRPVGYDVFHADERDVLKMPLVNQPNTVWEYGINIDWAGIVLERATGVKLNDWIQQNIMQPLGLKNINMLPTPEMKKSLAYMHQKWPGQEKSEERDHMYREPVVAESDTEKERIFHSGGAGCFARPNEYVQVLATLLNNGKSPKTGAQILKSETVDAMFENQIKEQPNFARNPVPAAKPEQTNAFPELYPQEGEMLFPRIWSFRLADCTFLGNPPQGWGLSFMITQEPGVTGRGRNTAWWAGIANLFWWCDREKGVAGMIASQVMPFGDLNVMGQWFACEGEVYKAVSQ</sequence>
<gene>
    <name evidence="2" type="ORF">LTR77_003682</name>
</gene>
<evidence type="ECO:0000313" key="3">
    <source>
        <dbReference type="Proteomes" id="UP001337655"/>
    </source>
</evidence>
<dbReference type="AlphaFoldDB" id="A0AAV9PF04"/>
<reference evidence="2 3" key="1">
    <citation type="submission" date="2023-08" db="EMBL/GenBank/DDBJ databases">
        <title>Black Yeasts Isolated from many extreme environments.</title>
        <authorList>
            <person name="Coleine C."/>
            <person name="Stajich J.E."/>
            <person name="Selbmann L."/>
        </authorList>
    </citation>
    <scope>NUCLEOTIDE SEQUENCE [LARGE SCALE GENOMIC DNA]</scope>
    <source>
        <strain evidence="2 3">CCFEE 5935</strain>
    </source>
</reference>
<organism evidence="2 3">
    <name type="scientific">Saxophila tyrrhenica</name>
    <dbReference type="NCBI Taxonomy" id="1690608"/>
    <lineage>
        <taxon>Eukaryota</taxon>
        <taxon>Fungi</taxon>
        <taxon>Dikarya</taxon>
        <taxon>Ascomycota</taxon>
        <taxon>Pezizomycotina</taxon>
        <taxon>Dothideomycetes</taxon>
        <taxon>Dothideomycetidae</taxon>
        <taxon>Mycosphaerellales</taxon>
        <taxon>Extremaceae</taxon>
        <taxon>Saxophila</taxon>
    </lineage>
</organism>
<accession>A0AAV9PF04</accession>
<dbReference type="InterPro" id="IPR012338">
    <property type="entry name" value="Beta-lactam/transpept-like"/>
</dbReference>
<keyword evidence="3" id="KW-1185">Reference proteome</keyword>
<dbReference type="InterPro" id="IPR001466">
    <property type="entry name" value="Beta-lactam-related"/>
</dbReference>
<dbReference type="GeneID" id="89925028"/>
<dbReference type="InterPro" id="IPR050789">
    <property type="entry name" value="Diverse_Enzym_Activities"/>
</dbReference>
<dbReference type="Gene3D" id="3.40.710.10">
    <property type="entry name" value="DD-peptidase/beta-lactamase superfamily"/>
    <property type="match status" value="1"/>
</dbReference>
<dbReference type="PANTHER" id="PTHR43283:SF3">
    <property type="entry name" value="BETA-LACTAMASE FAMILY PROTEIN (AFU_ORTHOLOGUE AFUA_5G07500)"/>
    <property type="match status" value="1"/>
</dbReference>
<dbReference type="RefSeq" id="XP_064660889.1">
    <property type="nucleotide sequence ID" value="XM_064800938.1"/>
</dbReference>
<feature type="domain" description="Beta-lactamase-related" evidence="1">
    <location>
        <begin position="50"/>
        <end position="291"/>
    </location>
</feature>